<protein>
    <submittedName>
        <fullName evidence="2">Protein containing DUF1234</fullName>
        <ecNumber evidence="2">3.-.-.-</ecNumber>
    </submittedName>
</protein>
<name>T1BA02_9ZZZZ</name>
<sequence length="212" mass="23378">MLEISHEHLDFRYPPIARLAIAPGFLSLVLSMNPLVFILPGLWNSGPQHWQTQWQARHPEWKRVLQRDWATPDRAEWVETLRLNVAACRRPPVLVAHSLGCALVAHWACAANRGAIAGAFLVAPSDVDAPSYPPGTTGFMPMPMHRLHFPSRVVASRNDPYCSVARAAAFGSAWGSDIAWVGEAGHINADTGFGPWPEGERMLLDFCARVQG</sequence>
<dbReference type="GO" id="GO:0016787">
    <property type="term" value="F:hydrolase activity"/>
    <property type="evidence" value="ECO:0007669"/>
    <property type="project" value="UniProtKB-KW"/>
</dbReference>
<reference evidence="2" key="2">
    <citation type="journal article" date="2014" name="ISME J.">
        <title>Microbial stratification in low pH oxic and suboxic macroscopic growths along an acid mine drainage.</title>
        <authorList>
            <person name="Mendez-Garcia C."/>
            <person name="Mesa V."/>
            <person name="Sprenger R.R."/>
            <person name="Richter M."/>
            <person name="Diez M.S."/>
            <person name="Solano J."/>
            <person name="Bargiela R."/>
            <person name="Golyshina O.V."/>
            <person name="Manteca A."/>
            <person name="Ramos J.L."/>
            <person name="Gallego J.R."/>
            <person name="Llorente I."/>
            <person name="Martins Dos Santos V.A."/>
            <person name="Jensen O.N."/>
            <person name="Pelaez A.I."/>
            <person name="Sanchez J."/>
            <person name="Ferrer M."/>
        </authorList>
    </citation>
    <scope>NUCLEOTIDE SEQUENCE</scope>
</reference>
<accession>T1BA02</accession>
<keyword evidence="1" id="KW-0472">Membrane</keyword>
<evidence type="ECO:0000313" key="2">
    <source>
        <dbReference type="EMBL" id="EQD66727.1"/>
    </source>
</evidence>
<reference evidence="2" key="1">
    <citation type="submission" date="2013-08" db="EMBL/GenBank/DDBJ databases">
        <authorList>
            <person name="Mendez C."/>
            <person name="Richter M."/>
            <person name="Ferrer M."/>
            <person name="Sanchez J."/>
        </authorList>
    </citation>
    <scope>NUCLEOTIDE SEQUENCE</scope>
</reference>
<keyword evidence="2" id="KW-0378">Hydrolase</keyword>
<dbReference type="EC" id="3.-.-.-" evidence="2"/>
<dbReference type="InterPro" id="IPR010662">
    <property type="entry name" value="RBBP9/YdeN"/>
</dbReference>
<dbReference type="AlphaFoldDB" id="T1BA02"/>
<keyword evidence="1" id="KW-0812">Transmembrane</keyword>
<comment type="caution">
    <text evidence="2">The sequence shown here is derived from an EMBL/GenBank/DDBJ whole genome shotgun (WGS) entry which is preliminary data.</text>
</comment>
<dbReference type="Gene3D" id="3.40.50.1820">
    <property type="entry name" value="alpha/beta hydrolase"/>
    <property type="match status" value="1"/>
</dbReference>
<evidence type="ECO:0000256" key="1">
    <source>
        <dbReference type="SAM" id="Phobius"/>
    </source>
</evidence>
<dbReference type="Pfam" id="PF06821">
    <property type="entry name" value="Ser_hydrolase"/>
    <property type="match status" value="1"/>
</dbReference>
<keyword evidence="1" id="KW-1133">Transmembrane helix</keyword>
<organism evidence="2">
    <name type="scientific">mine drainage metagenome</name>
    <dbReference type="NCBI Taxonomy" id="410659"/>
    <lineage>
        <taxon>unclassified sequences</taxon>
        <taxon>metagenomes</taxon>
        <taxon>ecological metagenomes</taxon>
    </lineage>
</organism>
<dbReference type="SUPFAM" id="SSF53474">
    <property type="entry name" value="alpha/beta-Hydrolases"/>
    <property type="match status" value="1"/>
</dbReference>
<proteinExistence type="predicted"/>
<gene>
    <name evidence="2" type="ORF">B1A_08003</name>
</gene>
<dbReference type="InterPro" id="IPR029058">
    <property type="entry name" value="AB_hydrolase_fold"/>
</dbReference>
<feature type="transmembrane region" description="Helical" evidence="1">
    <location>
        <begin position="20"/>
        <end position="43"/>
    </location>
</feature>
<dbReference type="EMBL" id="AUZX01005733">
    <property type="protein sequence ID" value="EQD66727.1"/>
    <property type="molecule type" value="Genomic_DNA"/>
</dbReference>